<reference evidence="3 4" key="2">
    <citation type="submission" date="2018-11" db="EMBL/GenBank/DDBJ databases">
        <authorList>
            <consortium name="Pathogen Informatics"/>
        </authorList>
    </citation>
    <scope>NUCLEOTIDE SEQUENCE [LARGE SCALE GENOMIC DNA]</scope>
</reference>
<name>A0A0R3SQP8_HYMDI</name>
<evidence type="ECO:0000256" key="1">
    <source>
        <dbReference type="SAM" id="Coils"/>
    </source>
</evidence>
<feature type="region of interest" description="Disordered" evidence="2">
    <location>
        <begin position="185"/>
        <end position="221"/>
    </location>
</feature>
<organism evidence="5">
    <name type="scientific">Hymenolepis diminuta</name>
    <name type="common">Rat tapeworm</name>
    <dbReference type="NCBI Taxonomy" id="6216"/>
    <lineage>
        <taxon>Eukaryota</taxon>
        <taxon>Metazoa</taxon>
        <taxon>Spiralia</taxon>
        <taxon>Lophotrochozoa</taxon>
        <taxon>Platyhelminthes</taxon>
        <taxon>Cestoda</taxon>
        <taxon>Eucestoda</taxon>
        <taxon>Cyclophyllidea</taxon>
        <taxon>Hymenolepididae</taxon>
        <taxon>Hymenolepis</taxon>
    </lineage>
</organism>
<accession>A0A0R3SQP8</accession>
<proteinExistence type="predicted"/>
<sequence length="221" mass="25529">MFGDSLSLAELRKAYPELYQFMCQTDPTFEDSEISDSKEVFSWSQLGKSLKDQDFEHDFDMSQLLKESNSVNSLMIIRKAMSSIFECLNTVHVQKTLKLRLEIRDLCCRLQNLQTSREIDQHEIYRLQRENDRYRRELTQQASRYEDRITELQGVLEELKRKAAEMQTSATSAASVADATVGVDDLVEVSDNDTDDGQDTEGACANYEYDSRENDDRSDLM</sequence>
<evidence type="ECO:0000313" key="3">
    <source>
        <dbReference type="EMBL" id="VDL59733.1"/>
    </source>
</evidence>
<gene>
    <name evidence="3" type="ORF">HDID_LOCUS7415</name>
</gene>
<dbReference type="Proteomes" id="UP000274504">
    <property type="component" value="Unassembled WGS sequence"/>
</dbReference>
<feature type="coiled-coil region" evidence="1">
    <location>
        <begin position="124"/>
        <end position="169"/>
    </location>
</feature>
<dbReference type="STRING" id="6216.A0A0R3SQP8"/>
<dbReference type="EMBL" id="UYSG01010933">
    <property type="protein sequence ID" value="VDL59733.1"/>
    <property type="molecule type" value="Genomic_DNA"/>
</dbReference>
<evidence type="ECO:0000313" key="5">
    <source>
        <dbReference type="WBParaSite" id="HDID_0000741701-mRNA-1"/>
    </source>
</evidence>
<dbReference type="WBParaSite" id="HDID_0000741701-mRNA-1">
    <property type="protein sequence ID" value="HDID_0000741701-mRNA-1"/>
    <property type="gene ID" value="HDID_0000741701"/>
</dbReference>
<keyword evidence="1" id="KW-0175">Coiled coil</keyword>
<dbReference type="AlphaFoldDB" id="A0A0R3SQP8"/>
<feature type="compositionally biased region" description="Acidic residues" evidence="2">
    <location>
        <begin position="185"/>
        <end position="199"/>
    </location>
</feature>
<feature type="compositionally biased region" description="Basic and acidic residues" evidence="2">
    <location>
        <begin position="209"/>
        <end position="221"/>
    </location>
</feature>
<reference evidence="5" key="1">
    <citation type="submission" date="2017-02" db="UniProtKB">
        <authorList>
            <consortium name="WormBaseParasite"/>
        </authorList>
    </citation>
    <scope>IDENTIFICATION</scope>
</reference>
<evidence type="ECO:0000256" key="2">
    <source>
        <dbReference type="SAM" id="MobiDB-lite"/>
    </source>
</evidence>
<dbReference type="OrthoDB" id="6256369at2759"/>
<evidence type="ECO:0000313" key="4">
    <source>
        <dbReference type="Proteomes" id="UP000274504"/>
    </source>
</evidence>
<protein>
    <submittedName>
        <fullName evidence="5">Dzip-like_N domain-containing protein</fullName>
    </submittedName>
</protein>